<dbReference type="Pfam" id="PF13649">
    <property type="entry name" value="Methyltransf_25"/>
    <property type="match status" value="1"/>
</dbReference>
<dbReference type="EMBL" id="BMRP01000001">
    <property type="protein sequence ID" value="GGU45259.1"/>
    <property type="molecule type" value="Genomic_DNA"/>
</dbReference>
<feature type="region of interest" description="Disordered" evidence="1">
    <location>
        <begin position="1"/>
        <end position="25"/>
    </location>
</feature>
<dbReference type="Gene3D" id="3.40.50.150">
    <property type="entry name" value="Vaccinia Virus protein VP39"/>
    <property type="match status" value="1"/>
</dbReference>
<evidence type="ECO:0000313" key="3">
    <source>
        <dbReference type="EMBL" id="GGU45259.1"/>
    </source>
</evidence>
<reference evidence="4" key="1">
    <citation type="journal article" date="2019" name="Int. J. Syst. Evol. Microbiol.">
        <title>The Global Catalogue of Microorganisms (GCM) 10K type strain sequencing project: providing services to taxonomists for standard genome sequencing and annotation.</title>
        <authorList>
            <consortium name="The Broad Institute Genomics Platform"/>
            <consortium name="The Broad Institute Genome Sequencing Center for Infectious Disease"/>
            <person name="Wu L."/>
            <person name="Ma J."/>
        </authorList>
    </citation>
    <scope>NUCLEOTIDE SEQUENCE [LARGE SCALE GENOMIC DNA]</scope>
    <source>
        <strain evidence="4">JCM 3399</strain>
    </source>
</reference>
<evidence type="ECO:0000259" key="2">
    <source>
        <dbReference type="Pfam" id="PF13649"/>
    </source>
</evidence>
<dbReference type="RefSeq" id="WP_189296025.1">
    <property type="nucleotide sequence ID" value="NZ_BMRP01000001.1"/>
</dbReference>
<dbReference type="InterPro" id="IPR029063">
    <property type="entry name" value="SAM-dependent_MTases_sf"/>
</dbReference>
<name>A0ABQ2UQ58_9ACTN</name>
<dbReference type="Proteomes" id="UP000654471">
    <property type="component" value="Unassembled WGS sequence"/>
</dbReference>
<dbReference type="SUPFAM" id="SSF53335">
    <property type="entry name" value="S-adenosyl-L-methionine-dependent methyltransferases"/>
    <property type="match status" value="1"/>
</dbReference>
<proteinExistence type="predicted"/>
<organism evidence="3 4">
    <name type="scientific">Streptomyces albospinus</name>
    <dbReference type="NCBI Taxonomy" id="285515"/>
    <lineage>
        <taxon>Bacteria</taxon>
        <taxon>Bacillati</taxon>
        <taxon>Actinomycetota</taxon>
        <taxon>Actinomycetes</taxon>
        <taxon>Kitasatosporales</taxon>
        <taxon>Streptomycetaceae</taxon>
        <taxon>Streptomyces</taxon>
    </lineage>
</organism>
<evidence type="ECO:0000256" key="1">
    <source>
        <dbReference type="SAM" id="MobiDB-lite"/>
    </source>
</evidence>
<comment type="caution">
    <text evidence="3">The sequence shown here is derived from an EMBL/GenBank/DDBJ whole genome shotgun (WGS) entry which is preliminary data.</text>
</comment>
<accession>A0ABQ2UQ58</accession>
<gene>
    <name evidence="3" type="ORF">GCM10010211_06270</name>
</gene>
<protein>
    <recommendedName>
        <fullName evidence="2">Methyltransferase domain-containing protein</fullName>
    </recommendedName>
</protein>
<feature type="domain" description="Methyltransferase" evidence="2">
    <location>
        <begin position="62"/>
        <end position="136"/>
    </location>
</feature>
<keyword evidence="4" id="KW-1185">Reference proteome</keyword>
<sequence>MSPTLVRHQLPNTGSMRCDDPPAPAGARARARDWAEIQERMLVPLYEAAYDRLGVGPGTRLLGLGCGSGLALLLAAARGAQVSGVDADECRLELARERLTPDGMPEVTRLVSGGLADAAPADAAFTVVTAFHPVGCGSSADGLTASLAAAAALAERGSAVVLGGWGPVERCATSGVLRVAQRLADSPARFAAGSAGWRLAGRDDLEELADRAGLRPDGSGRVACPFGYADMASAVRGLLSTGLFDAALEATEPRQVEKELAEALHPHQRADGTVWMPNVFRYLIARTR</sequence>
<dbReference type="InterPro" id="IPR041698">
    <property type="entry name" value="Methyltransf_25"/>
</dbReference>
<evidence type="ECO:0000313" key="4">
    <source>
        <dbReference type="Proteomes" id="UP000654471"/>
    </source>
</evidence>